<evidence type="ECO:0000313" key="3">
    <source>
        <dbReference type="EMBL" id="CAD5113399.1"/>
    </source>
</evidence>
<name>A0A7I8VC07_9ANNE</name>
<feature type="compositionally biased region" description="Low complexity" evidence="2">
    <location>
        <begin position="255"/>
        <end position="264"/>
    </location>
</feature>
<keyword evidence="1" id="KW-0175">Coiled coil</keyword>
<gene>
    <name evidence="3" type="ORF">DGYR_LOCUS2399</name>
</gene>
<sequence>MTSSPFNSQEFPRSFYMPTPDLNLPKCLRDSAIGSQRKFPSDAMQEPLESSSRFLSDWPIIDQEKYDKKLTESWSSPTVDAKKPQRAKENYTKRSTRIPKRVDNYFKRREDVKRYNSKSYDGKDSTTSIENDIDSYKENNSADSSTVAKYLERFRTEEPKSREERSKPNEKDFWWLKDNQKSFKTLDDLREERKNLEEELLRQSIESNNPWRDRTFLELQAKADKLIEKSSSLASDNECIALVSTDGLKSHDSSDLSSHLTSVSQKLPNRPQYSQSKIQLDKSDLIAKSNDILAEWRAKRKYQPQQPKPRENIDETDIKSLEDKVADMRKELKSFTFRVSGKQISPSLQRFNRNTSLLLQPPSSSSFCHCSASHVAESKDNTPEVGLTIPADKITTPILQTLSTSCQTNFNKFEVEKEEKGEIADKQEIVLCSTGCQTNGEKKMVDTETDVQLSLEIEENETLTNTPDGQIKERVEDTISHVIEKSIYGLEQEVPERDFVEAVENEEDNLKEEQNGLEFEKVLDSILESDEEEFADDVILAKLREQRQHCLNRWKNYCTLLNSES</sequence>
<dbReference type="Proteomes" id="UP000549394">
    <property type="component" value="Unassembled WGS sequence"/>
</dbReference>
<dbReference type="InterPro" id="IPR037646">
    <property type="entry name" value="PROSER3"/>
</dbReference>
<dbReference type="PANTHER" id="PTHR22045">
    <property type="entry name" value="PROLINE AND SERINE-RICH PROTEIN 3"/>
    <property type="match status" value="1"/>
</dbReference>
<keyword evidence="4" id="KW-1185">Reference proteome</keyword>
<comment type="caution">
    <text evidence="3">The sequence shown here is derived from an EMBL/GenBank/DDBJ whole genome shotgun (WGS) entry which is preliminary data.</text>
</comment>
<proteinExistence type="predicted"/>
<evidence type="ECO:0000313" key="4">
    <source>
        <dbReference type="Proteomes" id="UP000549394"/>
    </source>
</evidence>
<feature type="compositionally biased region" description="Basic and acidic residues" evidence="2">
    <location>
        <begin position="80"/>
        <end position="92"/>
    </location>
</feature>
<feature type="region of interest" description="Disordered" evidence="2">
    <location>
        <begin position="251"/>
        <end position="273"/>
    </location>
</feature>
<protein>
    <submittedName>
        <fullName evidence="3">DgyrCDS2571</fullName>
    </submittedName>
</protein>
<dbReference type="EMBL" id="CAJFCJ010000003">
    <property type="protein sequence ID" value="CAD5113399.1"/>
    <property type="molecule type" value="Genomic_DNA"/>
</dbReference>
<feature type="region of interest" description="Disordered" evidence="2">
    <location>
        <begin position="116"/>
        <end position="142"/>
    </location>
</feature>
<dbReference type="AlphaFoldDB" id="A0A7I8VC07"/>
<reference evidence="3 4" key="1">
    <citation type="submission" date="2020-08" db="EMBL/GenBank/DDBJ databases">
        <authorList>
            <person name="Hejnol A."/>
        </authorList>
    </citation>
    <scope>NUCLEOTIDE SEQUENCE [LARGE SCALE GENOMIC DNA]</scope>
</reference>
<feature type="region of interest" description="Disordered" evidence="2">
    <location>
        <begin position="72"/>
        <end position="102"/>
    </location>
</feature>
<evidence type="ECO:0000256" key="2">
    <source>
        <dbReference type="SAM" id="MobiDB-lite"/>
    </source>
</evidence>
<evidence type="ECO:0000256" key="1">
    <source>
        <dbReference type="SAM" id="Coils"/>
    </source>
</evidence>
<organism evidence="3 4">
    <name type="scientific">Dimorphilus gyrociliatus</name>
    <dbReference type="NCBI Taxonomy" id="2664684"/>
    <lineage>
        <taxon>Eukaryota</taxon>
        <taxon>Metazoa</taxon>
        <taxon>Spiralia</taxon>
        <taxon>Lophotrochozoa</taxon>
        <taxon>Annelida</taxon>
        <taxon>Polychaeta</taxon>
        <taxon>Polychaeta incertae sedis</taxon>
        <taxon>Dinophilidae</taxon>
        <taxon>Dimorphilus</taxon>
    </lineage>
</organism>
<feature type="coiled-coil region" evidence="1">
    <location>
        <begin position="179"/>
        <end position="206"/>
    </location>
</feature>
<dbReference type="OrthoDB" id="10043502at2759"/>
<dbReference type="PANTHER" id="PTHR22045:SF6">
    <property type="entry name" value="PROLINE AND SERINE-RICH PROTEIN 3"/>
    <property type="match status" value="1"/>
</dbReference>
<accession>A0A7I8VC07</accession>